<dbReference type="SUPFAM" id="SSF46689">
    <property type="entry name" value="Homeodomain-like"/>
    <property type="match status" value="1"/>
</dbReference>
<keyword evidence="3" id="KW-0472">Membrane</keyword>
<dbReference type="PRINTS" id="PR00455">
    <property type="entry name" value="HTHTETR"/>
</dbReference>
<evidence type="ECO:0000256" key="3">
    <source>
        <dbReference type="SAM" id="Phobius"/>
    </source>
</evidence>
<feature type="domain" description="HTH tetR-type" evidence="4">
    <location>
        <begin position="11"/>
        <end position="71"/>
    </location>
</feature>
<dbReference type="STRING" id="1079859.SAMN04515674_101417"/>
<dbReference type="EMBL" id="FOXH01000001">
    <property type="protein sequence ID" value="SFP12173.1"/>
    <property type="molecule type" value="Genomic_DNA"/>
</dbReference>
<dbReference type="PANTHER" id="PTHR30055">
    <property type="entry name" value="HTH-TYPE TRANSCRIPTIONAL REGULATOR RUTR"/>
    <property type="match status" value="1"/>
</dbReference>
<protein>
    <submittedName>
        <fullName evidence="5">DNA-binding transcriptional regulator, AcrR family</fullName>
    </submittedName>
</protein>
<keyword evidence="1 2" id="KW-0238">DNA-binding</keyword>
<proteinExistence type="predicted"/>
<feature type="transmembrane region" description="Helical" evidence="3">
    <location>
        <begin position="151"/>
        <end position="171"/>
    </location>
</feature>
<dbReference type="PANTHER" id="PTHR30055:SF226">
    <property type="entry name" value="HTH-TYPE TRANSCRIPTIONAL REGULATOR PKSA"/>
    <property type="match status" value="1"/>
</dbReference>
<dbReference type="GO" id="GO:0000976">
    <property type="term" value="F:transcription cis-regulatory region binding"/>
    <property type="evidence" value="ECO:0007669"/>
    <property type="project" value="TreeGrafter"/>
</dbReference>
<evidence type="ECO:0000259" key="4">
    <source>
        <dbReference type="PROSITE" id="PS50977"/>
    </source>
</evidence>
<dbReference type="Proteomes" id="UP000199306">
    <property type="component" value="Unassembled WGS sequence"/>
</dbReference>
<evidence type="ECO:0000313" key="6">
    <source>
        <dbReference type="Proteomes" id="UP000199306"/>
    </source>
</evidence>
<gene>
    <name evidence="5" type="ORF">SAMN04515674_101417</name>
</gene>
<keyword evidence="3" id="KW-1133">Transmembrane helix</keyword>
<feature type="DNA-binding region" description="H-T-H motif" evidence="2">
    <location>
        <begin position="34"/>
        <end position="53"/>
    </location>
</feature>
<sequence length="204" mass="23597">MKTEKKIEADLSTEQKIMEAARKVFTQKGYSGTRTRDIAEEAGINLALLNYYFRSKEKLFQQVMIEKIQQFFSVIAPIFMDASSDLETKVERIASNYIDMLSENPDLPIFVLSEIRNNKDQIFTRLNVGKLVQHSSLVQQLKEKRPDINPLHFIINILGMLVFPFVAQPVLVTTSMTDPEQFKVLMEERKRLIPIWIKTILSAE</sequence>
<dbReference type="GO" id="GO:0003700">
    <property type="term" value="F:DNA-binding transcription factor activity"/>
    <property type="evidence" value="ECO:0007669"/>
    <property type="project" value="TreeGrafter"/>
</dbReference>
<dbReference type="AlphaFoldDB" id="A0A1I5MRM3"/>
<organism evidence="5 6">
    <name type="scientific">Pseudarcicella hirudinis</name>
    <dbReference type="NCBI Taxonomy" id="1079859"/>
    <lineage>
        <taxon>Bacteria</taxon>
        <taxon>Pseudomonadati</taxon>
        <taxon>Bacteroidota</taxon>
        <taxon>Cytophagia</taxon>
        <taxon>Cytophagales</taxon>
        <taxon>Flectobacillaceae</taxon>
        <taxon>Pseudarcicella</taxon>
    </lineage>
</organism>
<dbReference type="RefSeq" id="WP_092012021.1">
    <property type="nucleotide sequence ID" value="NZ_FOXH01000001.1"/>
</dbReference>
<keyword evidence="6" id="KW-1185">Reference proteome</keyword>
<dbReference type="PROSITE" id="PS50977">
    <property type="entry name" value="HTH_TETR_2"/>
    <property type="match status" value="1"/>
</dbReference>
<keyword evidence="3" id="KW-0812">Transmembrane</keyword>
<dbReference type="OrthoDB" id="9789566at2"/>
<dbReference type="InterPro" id="IPR001647">
    <property type="entry name" value="HTH_TetR"/>
</dbReference>
<reference evidence="5 6" key="1">
    <citation type="submission" date="2016-10" db="EMBL/GenBank/DDBJ databases">
        <authorList>
            <person name="de Groot N.N."/>
        </authorList>
    </citation>
    <scope>NUCLEOTIDE SEQUENCE [LARGE SCALE GENOMIC DNA]</scope>
    <source>
        <strain evidence="6">E92,LMG 26720,CCM 7988</strain>
    </source>
</reference>
<evidence type="ECO:0000256" key="2">
    <source>
        <dbReference type="PROSITE-ProRule" id="PRU00335"/>
    </source>
</evidence>
<accession>A0A1I5MRM3</accession>
<evidence type="ECO:0000256" key="1">
    <source>
        <dbReference type="ARBA" id="ARBA00023125"/>
    </source>
</evidence>
<dbReference type="Pfam" id="PF00440">
    <property type="entry name" value="TetR_N"/>
    <property type="match status" value="1"/>
</dbReference>
<dbReference type="Gene3D" id="1.10.357.10">
    <property type="entry name" value="Tetracycline Repressor, domain 2"/>
    <property type="match status" value="1"/>
</dbReference>
<dbReference type="InterPro" id="IPR009057">
    <property type="entry name" value="Homeodomain-like_sf"/>
</dbReference>
<dbReference type="InterPro" id="IPR050109">
    <property type="entry name" value="HTH-type_TetR-like_transc_reg"/>
</dbReference>
<evidence type="ECO:0000313" key="5">
    <source>
        <dbReference type="EMBL" id="SFP12173.1"/>
    </source>
</evidence>
<name>A0A1I5MRM3_9BACT</name>